<organism evidence="1 2">
    <name type="scientific">Aspergillus tanneri</name>
    <dbReference type="NCBI Taxonomy" id="1220188"/>
    <lineage>
        <taxon>Eukaryota</taxon>
        <taxon>Fungi</taxon>
        <taxon>Dikarya</taxon>
        <taxon>Ascomycota</taxon>
        <taxon>Pezizomycotina</taxon>
        <taxon>Eurotiomycetes</taxon>
        <taxon>Eurotiomycetidae</taxon>
        <taxon>Eurotiales</taxon>
        <taxon>Aspergillaceae</taxon>
        <taxon>Aspergillus</taxon>
        <taxon>Aspergillus subgen. Circumdati</taxon>
    </lineage>
</organism>
<keyword evidence="2" id="KW-1185">Reference proteome</keyword>
<sequence length="33" mass="3608">MAIVLPSAPNTFVHLNKIANNCELNTNKGLEIK</sequence>
<name>A0A4S3JG90_9EURO</name>
<proteinExistence type="predicted"/>
<accession>A0A4S3JG90</accession>
<gene>
    <name evidence="1" type="ORF">EYZ11_007043</name>
</gene>
<evidence type="ECO:0000313" key="1">
    <source>
        <dbReference type="EMBL" id="THC93487.1"/>
    </source>
</evidence>
<dbReference type="Proteomes" id="UP000308092">
    <property type="component" value="Unassembled WGS sequence"/>
</dbReference>
<dbReference type="VEuPathDB" id="FungiDB:EYZ11_007043"/>
<comment type="caution">
    <text evidence="1">The sequence shown here is derived from an EMBL/GenBank/DDBJ whole genome shotgun (WGS) entry which is preliminary data.</text>
</comment>
<dbReference type="AlphaFoldDB" id="A0A4S3JG90"/>
<dbReference type="EMBL" id="SOSA01000262">
    <property type="protein sequence ID" value="THC93487.1"/>
    <property type="molecule type" value="Genomic_DNA"/>
</dbReference>
<evidence type="ECO:0000313" key="2">
    <source>
        <dbReference type="Proteomes" id="UP000308092"/>
    </source>
</evidence>
<protein>
    <submittedName>
        <fullName evidence="1">Uncharacterized protein</fullName>
    </submittedName>
</protein>
<reference evidence="1 2" key="1">
    <citation type="submission" date="2019-03" db="EMBL/GenBank/DDBJ databases">
        <title>The genome sequence of a newly discovered highly antifungal drug resistant Aspergillus species, Aspergillus tanneri NIH 1004.</title>
        <authorList>
            <person name="Mounaud S."/>
            <person name="Singh I."/>
            <person name="Joardar V."/>
            <person name="Pakala S."/>
            <person name="Pakala S."/>
            <person name="Venepally P."/>
            <person name="Hoover J."/>
            <person name="Nierman W."/>
            <person name="Chung J."/>
            <person name="Losada L."/>
        </authorList>
    </citation>
    <scope>NUCLEOTIDE SEQUENCE [LARGE SCALE GENOMIC DNA]</scope>
    <source>
        <strain evidence="1 2">NIH1004</strain>
    </source>
</reference>